<sequence length="473" mass="54061">MSNVRISNGSPTLERMEARQSEYPKPSACRNLFGPVNHEELNRDLKKHRKEMEEACQRKWNFDFQNHKPLEGRYEWQAVEKGSSPDFYFRPPRLPKAVCKSAGRQSLDQSHLYLSTSTAKESLQAGGARFWVHNVKCLLAMKKISEFPYEDHIQNCSSDPGELALGNMMKTQKDVVQTSIDSSRLSLGGNVKLDVPLICPKHNRCENFALLTILKFLRDGDSLVPDHSDGALNISFKEPLHTDFPVYSVCKEGKQSYADPLLSLAASLLWYTLLYWIRPMSCLWNAGLRPFCRYRVRCSEWPQSVRLYDGPFQKLMSPSQSQEQLGKKGKEREKECHYWEELRHYGDGDLDSKTSCKVFKVRAVFSKRQKEIGCEKHLRKEEKMVAEGNIWRTTGEEGSQGQHGGQRMMEQGITQLWMKSKPQSEPPHGLPLLTNFKSSFCKKIPAYEADSTSWSGSSQKTNSMSNDDLGQVT</sequence>
<evidence type="ECO:0000256" key="5">
    <source>
        <dbReference type="ARBA" id="ARBA00014547"/>
    </source>
</evidence>
<dbReference type="PANTHER" id="PTHR10265">
    <property type="entry name" value="CYCLIN-DEPENDENT KINASE INHIBITOR 1"/>
    <property type="match status" value="1"/>
</dbReference>
<keyword evidence="9" id="KW-0832">Ubl conjugation</keyword>
<evidence type="ECO:0000256" key="16">
    <source>
        <dbReference type="SAM" id="MobiDB-lite"/>
    </source>
</evidence>
<evidence type="ECO:0000256" key="3">
    <source>
        <dbReference type="ARBA" id="ARBA00004496"/>
    </source>
</evidence>
<evidence type="ECO:0000256" key="10">
    <source>
        <dbReference type="ARBA" id="ARBA00023013"/>
    </source>
</evidence>
<dbReference type="GO" id="GO:0005634">
    <property type="term" value="C:nucleus"/>
    <property type="evidence" value="ECO:0007669"/>
    <property type="project" value="UniProtKB-SubCell"/>
</dbReference>
<keyword evidence="7" id="KW-0597">Phosphoprotein</keyword>
<dbReference type="InterPro" id="IPR003175">
    <property type="entry name" value="CDI_dom"/>
</dbReference>
<dbReference type="GO" id="GO:0004861">
    <property type="term" value="F:cyclin-dependent protein serine/threonine kinase inhibitor activity"/>
    <property type="evidence" value="ECO:0007669"/>
    <property type="project" value="InterPro"/>
</dbReference>
<dbReference type="EMBL" id="MCFN01000089">
    <property type="protein sequence ID" value="OXB65559.1"/>
    <property type="molecule type" value="Genomic_DNA"/>
</dbReference>
<evidence type="ECO:0000256" key="4">
    <source>
        <dbReference type="ARBA" id="ARBA00006726"/>
    </source>
</evidence>
<evidence type="ECO:0000256" key="7">
    <source>
        <dbReference type="ARBA" id="ARBA00022553"/>
    </source>
</evidence>
<dbReference type="Pfam" id="PF02234">
    <property type="entry name" value="CDI"/>
    <property type="match status" value="1"/>
</dbReference>
<dbReference type="GO" id="GO:0051087">
    <property type="term" value="F:protein-folding chaperone binding"/>
    <property type="evidence" value="ECO:0007669"/>
    <property type="project" value="TreeGrafter"/>
</dbReference>
<evidence type="ECO:0000313" key="18">
    <source>
        <dbReference type="EMBL" id="OXB65559.1"/>
    </source>
</evidence>
<keyword evidence="19" id="KW-1185">Reference proteome</keyword>
<dbReference type="GO" id="GO:0012501">
    <property type="term" value="P:programmed cell death"/>
    <property type="evidence" value="ECO:0007669"/>
    <property type="project" value="UniProtKB-ARBA"/>
</dbReference>
<dbReference type="GO" id="GO:0007165">
    <property type="term" value="P:signal transduction"/>
    <property type="evidence" value="ECO:0007669"/>
    <property type="project" value="UniProtKB-ARBA"/>
</dbReference>
<comment type="function">
    <text evidence="15">Important regulator of cell cycle progression. Inhibits the kinase activity of CDK2 bound to cyclin A, but has little inhibitory activity on CDK2 bound to SPDYA. Involved in G1 arrest. Potent inhibitor of cyclin E- and cyclin A-CDK2 complexes. Forms a complex with cyclin type D-CDK4 complexes and is involved in the assembly, stability, and modulation of CCND1-CDK4 complex activation. Acts either as an inhibitor or an activator of cyclin type D-CDK4 complexes depending on its phosphorylation state and/or stoichometry.</text>
</comment>
<keyword evidence="6" id="KW-0963">Cytoplasm</keyword>
<evidence type="ECO:0000256" key="13">
    <source>
        <dbReference type="ARBA" id="ARBA00031903"/>
    </source>
</evidence>
<dbReference type="GO" id="GO:0045926">
    <property type="term" value="P:negative regulation of growth"/>
    <property type="evidence" value="ECO:0007669"/>
    <property type="project" value="UniProtKB-ARBA"/>
</dbReference>
<evidence type="ECO:0000256" key="1">
    <source>
        <dbReference type="ARBA" id="ARBA00004123"/>
    </source>
</evidence>
<dbReference type="AlphaFoldDB" id="A0A226NE06"/>
<proteinExistence type="inferred from homology"/>
<evidence type="ECO:0000256" key="15">
    <source>
        <dbReference type="ARBA" id="ARBA00045727"/>
    </source>
</evidence>
<comment type="subcellular location">
    <subcellularLocation>
        <location evidence="3">Cytoplasm</location>
    </subcellularLocation>
    <subcellularLocation>
        <location evidence="2">Endosome</location>
    </subcellularLocation>
    <subcellularLocation>
        <location evidence="1">Nucleus</location>
    </subcellularLocation>
</comment>
<evidence type="ECO:0000256" key="11">
    <source>
        <dbReference type="ARBA" id="ARBA00023242"/>
    </source>
</evidence>
<dbReference type="Proteomes" id="UP000198323">
    <property type="component" value="Unassembled WGS sequence"/>
</dbReference>
<keyword evidence="10" id="KW-0649">Protein kinase inhibitor</keyword>
<feature type="region of interest" description="Disordered" evidence="16">
    <location>
        <begin position="448"/>
        <end position="473"/>
    </location>
</feature>
<feature type="compositionally biased region" description="Polar residues" evidence="16">
    <location>
        <begin position="1"/>
        <end position="11"/>
    </location>
</feature>
<protein>
    <recommendedName>
        <fullName evidence="5">Cyclin-dependent kinase inhibitor 1B</fullName>
    </recommendedName>
    <alternativeName>
        <fullName evidence="14">Cyclin-dependent kinase inhibitor p27</fullName>
    </alternativeName>
    <alternativeName>
        <fullName evidence="13">p27Kip1</fullName>
    </alternativeName>
</protein>
<evidence type="ECO:0000256" key="6">
    <source>
        <dbReference type="ARBA" id="ARBA00022490"/>
    </source>
</evidence>
<comment type="caution">
    <text evidence="18">The sequence shown here is derived from an EMBL/GenBank/DDBJ whole genome shotgun (WGS) entry which is preliminary data.</text>
</comment>
<dbReference type="GO" id="GO:1901990">
    <property type="term" value="P:regulation of mitotic cell cycle phase transition"/>
    <property type="evidence" value="ECO:0007669"/>
    <property type="project" value="UniProtKB-ARBA"/>
</dbReference>
<evidence type="ECO:0000259" key="17">
    <source>
        <dbReference type="Pfam" id="PF02234"/>
    </source>
</evidence>
<keyword evidence="8" id="KW-0967">Endosome</keyword>
<evidence type="ECO:0000256" key="2">
    <source>
        <dbReference type="ARBA" id="ARBA00004177"/>
    </source>
</evidence>
<dbReference type="GO" id="GO:0005768">
    <property type="term" value="C:endosome"/>
    <property type="evidence" value="ECO:0007669"/>
    <property type="project" value="UniProtKB-SubCell"/>
</dbReference>
<dbReference type="PANTHER" id="PTHR10265:SF9">
    <property type="entry name" value="CYCLIN-DEPENDENT KINASE INHIBITOR 1B"/>
    <property type="match status" value="1"/>
</dbReference>
<dbReference type="STRING" id="9009.A0A226NE06"/>
<dbReference type="FunFam" id="4.10.365.10:FF:000001">
    <property type="entry name" value="Cyclin-dependent kinase inhibitor 1B"/>
    <property type="match status" value="1"/>
</dbReference>
<feature type="region of interest" description="Disordered" evidence="16">
    <location>
        <begin position="1"/>
        <end position="27"/>
    </location>
</feature>
<feature type="domain" description="Cyclin-dependent kinase inhibitor" evidence="17">
    <location>
        <begin position="31"/>
        <end position="79"/>
    </location>
</feature>
<feature type="compositionally biased region" description="Polar residues" evidence="16">
    <location>
        <begin position="450"/>
        <end position="473"/>
    </location>
</feature>
<dbReference type="GO" id="GO:0030332">
    <property type="term" value="F:cyclin binding"/>
    <property type="evidence" value="ECO:0007669"/>
    <property type="project" value="UniProtKB-ARBA"/>
</dbReference>
<evidence type="ECO:0000256" key="12">
    <source>
        <dbReference type="ARBA" id="ARBA00023306"/>
    </source>
</evidence>
<keyword evidence="12" id="KW-0131">Cell cycle</keyword>
<keyword evidence="11" id="KW-0539">Nucleus</keyword>
<evidence type="ECO:0000256" key="9">
    <source>
        <dbReference type="ARBA" id="ARBA00022843"/>
    </source>
</evidence>
<dbReference type="GO" id="GO:0045930">
    <property type="term" value="P:negative regulation of mitotic cell cycle"/>
    <property type="evidence" value="ECO:0007669"/>
    <property type="project" value="TreeGrafter"/>
</dbReference>
<evidence type="ECO:0000256" key="8">
    <source>
        <dbReference type="ARBA" id="ARBA00022753"/>
    </source>
</evidence>
<evidence type="ECO:0000256" key="14">
    <source>
        <dbReference type="ARBA" id="ARBA00031925"/>
    </source>
</evidence>
<dbReference type="GO" id="GO:0008285">
    <property type="term" value="P:negative regulation of cell population proliferation"/>
    <property type="evidence" value="ECO:0007669"/>
    <property type="project" value="UniProtKB-ARBA"/>
</dbReference>
<gene>
    <name evidence="18" type="ORF">ASZ78_016623</name>
</gene>
<name>A0A226NE06_CALSU</name>
<reference evidence="18 19" key="1">
    <citation type="submission" date="2016-07" db="EMBL/GenBank/DDBJ databases">
        <title>Disparate Historic Effective Population Sizes Predicted by Modern Levels of Genome Diversity for the Scaled Quail (Callipepla squamata) and the Northern Bobwhite (Colinus virginianus): Inferences from First and Second Generation Draft Genome Assemblies for Sympatric New World Quail.</title>
        <authorList>
            <person name="Oldeschulte D.L."/>
            <person name="Halley Y.A."/>
            <person name="Bhattarai E.K."/>
            <person name="Brashear W.A."/>
            <person name="Hill J."/>
            <person name="Metz R.P."/>
            <person name="Johnson C.D."/>
            <person name="Rollins D."/>
            <person name="Peterson M.J."/>
            <person name="Bickhart D.M."/>
            <person name="Decker J.E."/>
            <person name="Seabury C.M."/>
        </authorList>
    </citation>
    <scope>NUCLEOTIDE SEQUENCE [LARGE SCALE GENOMIC DNA]</scope>
    <source>
        <strain evidence="18 19">Texas</strain>
        <tissue evidence="18">Leg muscle</tissue>
    </source>
</reference>
<evidence type="ECO:0000313" key="19">
    <source>
        <dbReference type="Proteomes" id="UP000198323"/>
    </source>
</evidence>
<dbReference type="Gene3D" id="4.10.365.10">
    <property type="entry name" value="p27"/>
    <property type="match status" value="1"/>
</dbReference>
<dbReference type="OrthoDB" id="6373236at2759"/>
<dbReference type="InterPro" id="IPR044898">
    <property type="entry name" value="CDI_dom_sf"/>
</dbReference>
<organism evidence="18 19">
    <name type="scientific">Callipepla squamata</name>
    <name type="common">Scaled quail</name>
    <dbReference type="NCBI Taxonomy" id="9009"/>
    <lineage>
        <taxon>Eukaryota</taxon>
        <taxon>Metazoa</taxon>
        <taxon>Chordata</taxon>
        <taxon>Craniata</taxon>
        <taxon>Vertebrata</taxon>
        <taxon>Euteleostomi</taxon>
        <taxon>Archelosauria</taxon>
        <taxon>Archosauria</taxon>
        <taxon>Dinosauria</taxon>
        <taxon>Saurischia</taxon>
        <taxon>Theropoda</taxon>
        <taxon>Coelurosauria</taxon>
        <taxon>Aves</taxon>
        <taxon>Neognathae</taxon>
        <taxon>Galloanserae</taxon>
        <taxon>Galliformes</taxon>
        <taxon>Odontophoridae</taxon>
        <taxon>Callipepla</taxon>
    </lineage>
</organism>
<dbReference type="GO" id="GO:0000082">
    <property type="term" value="P:G1/S transition of mitotic cell cycle"/>
    <property type="evidence" value="ECO:0007669"/>
    <property type="project" value="TreeGrafter"/>
</dbReference>
<comment type="similarity">
    <text evidence="4">Belongs to the CDI family.</text>
</comment>
<accession>A0A226NE06</accession>
<dbReference type="GO" id="GO:0005829">
    <property type="term" value="C:cytosol"/>
    <property type="evidence" value="ECO:0007669"/>
    <property type="project" value="UniProtKB-ARBA"/>
</dbReference>